<keyword evidence="3" id="KW-1185">Reference proteome</keyword>
<feature type="domain" description="CHK kinase-like" evidence="1">
    <location>
        <begin position="144"/>
        <end position="321"/>
    </location>
</feature>
<dbReference type="InterPro" id="IPR011009">
    <property type="entry name" value="Kinase-like_dom_sf"/>
</dbReference>
<dbReference type="EMBL" id="JBHSAX010000009">
    <property type="protein sequence ID" value="MFC3962423.1"/>
    <property type="molecule type" value="Genomic_DNA"/>
</dbReference>
<dbReference type="Gene3D" id="3.90.1200.10">
    <property type="match status" value="1"/>
</dbReference>
<name>A0ABV8DR26_9NOCA</name>
<gene>
    <name evidence="2" type="ORF">ACFO0B_10545</name>
</gene>
<dbReference type="RefSeq" id="WP_378612197.1">
    <property type="nucleotide sequence ID" value="NZ_JBHSAX010000009.1"/>
</dbReference>
<evidence type="ECO:0000259" key="1">
    <source>
        <dbReference type="SMART" id="SM00587"/>
    </source>
</evidence>
<dbReference type="Pfam" id="PF01636">
    <property type="entry name" value="APH"/>
    <property type="match status" value="1"/>
</dbReference>
<reference evidence="3" key="1">
    <citation type="journal article" date="2019" name="Int. J. Syst. Evol. Microbiol.">
        <title>The Global Catalogue of Microorganisms (GCM) 10K type strain sequencing project: providing services to taxonomists for standard genome sequencing and annotation.</title>
        <authorList>
            <consortium name="The Broad Institute Genomics Platform"/>
            <consortium name="The Broad Institute Genome Sequencing Center for Infectious Disease"/>
            <person name="Wu L."/>
            <person name="Ma J."/>
        </authorList>
    </citation>
    <scope>NUCLEOTIDE SEQUENCE [LARGE SCALE GENOMIC DNA]</scope>
    <source>
        <strain evidence="3">CGMCC 4.7330</strain>
    </source>
</reference>
<protein>
    <submittedName>
        <fullName evidence="2">Phosphotransferase family protein</fullName>
    </submittedName>
</protein>
<dbReference type="Proteomes" id="UP001595696">
    <property type="component" value="Unassembled WGS sequence"/>
</dbReference>
<evidence type="ECO:0000313" key="2">
    <source>
        <dbReference type="EMBL" id="MFC3962423.1"/>
    </source>
</evidence>
<dbReference type="PANTHER" id="PTHR11012:SF30">
    <property type="entry name" value="PROTEIN KINASE-LIKE DOMAIN-CONTAINING"/>
    <property type="match status" value="1"/>
</dbReference>
<dbReference type="SMART" id="SM00587">
    <property type="entry name" value="CHK"/>
    <property type="match status" value="1"/>
</dbReference>
<dbReference type="InterPro" id="IPR015897">
    <property type="entry name" value="CHK_kinase-like"/>
</dbReference>
<sequence>MTIPTPVATAMSIGMGVREALRAAFDRSIGVGADIPLKAERIKPRWLEQVLGLPEGSITAIEVLDEHSGTAARARIAVRSTADIPEHLFLKLPPANYLQHVMMNVFGMGIKETIAYRALGDEPPVRVPRCYAAKVSGFRKRSLLVLEDLSEVARFRTVLDSISDTEAEALVDAFADLHAAFWGTDRFGTDLAPLAERTTASIQLANLIRRRFLEKINGHAAELVPAEMQAQCRIFYQRAPEIDAFWASVPQTLMHGDPHLGNLYFTDAGPGFLDWQIATAGPGIRDVAYSLTASMEPELLRKVERGLVDRYTARLEAAGIDVDAERMWTLYRAATTEFYLNAVCTAEASDRMQPLEVSAVGVQRAVAAVAAHDGFGLLTELIDARKN</sequence>
<dbReference type="PANTHER" id="PTHR11012">
    <property type="entry name" value="PROTEIN KINASE-LIKE DOMAIN-CONTAINING"/>
    <property type="match status" value="1"/>
</dbReference>
<organism evidence="2 3">
    <name type="scientific">Nocardia jiangsuensis</name>
    <dbReference type="NCBI Taxonomy" id="1691563"/>
    <lineage>
        <taxon>Bacteria</taxon>
        <taxon>Bacillati</taxon>
        <taxon>Actinomycetota</taxon>
        <taxon>Actinomycetes</taxon>
        <taxon>Mycobacteriales</taxon>
        <taxon>Nocardiaceae</taxon>
        <taxon>Nocardia</taxon>
    </lineage>
</organism>
<comment type="caution">
    <text evidence="2">The sequence shown here is derived from an EMBL/GenBank/DDBJ whole genome shotgun (WGS) entry which is preliminary data.</text>
</comment>
<dbReference type="SUPFAM" id="SSF56112">
    <property type="entry name" value="Protein kinase-like (PK-like)"/>
    <property type="match status" value="1"/>
</dbReference>
<evidence type="ECO:0000313" key="3">
    <source>
        <dbReference type="Proteomes" id="UP001595696"/>
    </source>
</evidence>
<proteinExistence type="predicted"/>
<accession>A0ABV8DR26</accession>
<dbReference type="InterPro" id="IPR002575">
    <property type="entry name" value="Aminoglycoside_PTrfase"/>
</dbReference>